<evidence type="ECO:0000313" key="2">
    <source>
        <dbReference type="Proteomes" id="UP001596244"/>
    </source>
</evidence>
<dbReference type="RefSeq" id="WP_376998628.1">
    <property type="nucleotide sequence ID" value="NZ_JBHSQE010000001.1"/>
</dbReference>
<dbReference type="Pfam" id="PF14132">
    <property type="entry name" value="DUF4299"/>
    <property type="match status" value="1"/>
</dbReference>
<gene>
    <name evidence="1" type="ORF">ACFPUZ_00070</name>
</gene>
<reference evidence="2" key="1">
    <citation type="journal article" date="2019" name="Int. J. Syst. Evol. Microbiol.">
        <title>The Global Catalogue of Microorganisms (GCM) 10K type strain sequencing project: providing services to taxonomists for standard genome sequencing and annotation.</title>
        <authorList>
            <consortium name="The Broad Institute Genomics Platform"/>
            <consortium name="The Broad Institute Genome Sequencing Center for Infectious Disease"/>
            <person name="Wu L."/>
            <person name="Ma J."/>
        </authorList>
    </citation>
    <scope>NUCLEOTIDE SEQUENCE [LARGE SCALE GENOMIC DNA]</scope>
    <source>
        <strain evidence="2">CCUG 51943</strain>
    </source>
</reference>
<accession>A0ABW1Q782</accession>
<dbReference type="InterPro" id="IPR025387">
    <property type="entry name" value="DUF4299"/>
</dbReference>
<sequence length="277" mass="29767">MSVSFRLPVISPVLDSQGLFGLLHGLPIRPVLPGQEEPGPLEGRILRLGWSGDMGRGIEVTVEDGHYDLRVFTPSTLSDWATAAHVASALARHQGQSVVLREDGNAVAPDFSDVDVRGDIAYGLESVGRIVDKHEKVELPGAVRQVQVTAADVAGWGGDPEEFSRWFATTQDEDLFDPTPMFAQFTPGESTGVIVLSAGVETVFPVEEPTSPDYPDVAEWMVLLYAGDEREAGRASVAHVVSHLQPDKFRVLHAGAIVIRPLSMAELEALSQGPSGI</sequence>
<organism evidence="1 2">
    <name type="scientific">Corynebacterium nasicanis</name>
    <dbReference type="NCBI Taxonomy" id="1448267"/>
    <lineage>
        <taxon>Bacteria</taxon>
        <taxon>Bacillati</taxon>
        <taxon>Actinomycetota</taxon>
        <taxon>Actinomycetes</taxon>
        <taxon>Mycobacteriales</taxon>
        <taxon>Corynebacteriaceae</taxon>
        <taxon>Corynebacterium</taxon>
    </lineage>
</organism>
<proteinExistence type="predicted"/>
<dbReference type="Proteomes" id="UP001596244">
    <property type="component" value="Unassembled WGS sequence"/>
</dbReference>
<evidence type="ECO:0000313" key="1">
    <source>
        <dbReference type="EMBL" id="MFC6145208.1"/>
    </source>
</evidence>
<comment type="caution">
    <text evidence="1">The sequence shown here is derived from an EMBL/GenBank/DDBJ whole genome shotgun (WGS) entry which is preliminary data.</text>
</comment>
<name>A0ABW1Q782_9CORY</name>
<keyword evidence="2" id="KW-1185">Reference proteome</keyword>
<protein>
    <submittedName>
        <fullName evidence="1">DUF4299 family protein</fullName>
    </submittedName>
</protein>
<dbReference type="EMBL" id="JBHSQE010000001">
    <property type="protein sequence ID" value="MFC6145208.1"/>
    <property type="molecule type" value="Genomic_DNA"/>
</dbReference>